<keyword evidence="3 5" id="KW-0418">Kinase</keyword>
<dbReference type="AlphaFoldDB" id="A0A9E7JN73"/>
<gene>
    <name evidence="5" type="ORF">MUK42_26737</name>
</gene>
<keyword evidence="2" id="KW-0547">Nucleotide-binding</keyword>
<evidence type="ECO:0000256" key="3">
    <source>
        <dbReference type="ARBA" id="ARBA00022777"/>
    </source>
</evidence>
<dbReference type="GO" id="GO:0005524">
    <property type="term" value="F:ATP binding"/>
    <property type="evidence" value="ECO:0007669"/>
    <property type="project" value="UniProtKB-KW"/>
</dbReference>
<reference evidence="5" key="1">
    <citation type="submission" date="2022-05" db="EMBL/GenBank/DDBJ databases">
        <title>The Musa troglodytarum L. genome provides insights into the mechanism of non-climacteric behaviour and enrichment of carotenoids.</title>
        <authorList>
            <person name="Wang J."/>
        </authorList>
    </citation>
    <scope>NUCLEOTIDE SEQUENCE</scope>
    <source>
        <tissue evidence="5">Leaf</tissue>
    </source>
</reference>
<dbReference type="OrthoDB" id="4062651at2759"/>
<evidence type="ECO:0000313" key="5">
    <source>
        <dbReference type="EMBL" id="URD87285.1"/>
    </source>
</evidence>
<organism evidence="5 6">
    <name type="scientific">Musa troglodytarum</name>
    <name type="common">fe'i banana</name>
    <dbReference type="NCBI Taxonomy" id="320322"/>
    <lineage>
        <taxon>Eukaryota</taxon>
        <taxon>Viridiplantae</taxon>
        <taxon>Streptophyta</taxon>
        <taxon>Embryophyta</taxon>
        <taxon>Tracheophyta</taxon>
        <taxon>Spermatophyta</taxon>
        <taxon>Magnoliopsida</taxon>
        <taxon>Liliopsida</taxon>
        <taxon>Zingiberales</taxon>
        <taxon>Musaceae</taxon>
        <taxon>Musa</taxon>
    </lineage>
</organism>
<evidence type="ECO:0000256" key="2">
    <source>
        <dbReference type="ARBA" id="ARBA00022741"/>
    </source>
</evidence>
<protein>
    <submittedName>
        <fullName evidence="5">LRR receptor-like serine threonine-protein kinase</fullName>
    </submittedName>
</protein>
<sequence length="146" mass="16608">MRGESATTAEWEERRRRRWQWVLTFAWKPEADWMVLMTWAIYEHGDLEHIIDSSLTDDLDVDEACRFLKVGLLCTQDDMKLRPSMSTVIMMLTGEKDVDLEKITKPGGSVHHGVQLISFSKTPVLVLYQKVVLKAKAASRPGGGMS</sequence>
<keyword evidence="6" id="KW-1185">Reference proteome</keyword>
<keyword evidence="1" id="KW-0808">Transferase</keyword>
<dbReference type="EMBL" id="CP097504">
    <property type="protein sequence ID" value="URD87285.1"/>
    <property type="molecule type" value="Genomic_DNA"/>
</dbReference>
<dbReference type="Proteomes" id="UP001055439">
    <property type="component" value="Chromosome 2"/>
</dbReference>
<proteinExistence type="predicted"/>
<evidence type="ECO:0000256" key="1">
    <source>
        <dbReference type="ARBA" id="ARBA00022679"/>
    </source>
</evidence>
<dbReference type="InterPro" id="IPR052059">
    <property type="entry name" value="CR_Ser/Thr_kinase"/>
</dbReference>
<keyword evidence="4" id="KW-0067">ATP-binding</keyword>
<name>A0A9E7JN73_9LILI</name>
<dbReference type="PANTHER" id="PTHR47973">
    <property type="entry name" value="CYSTEINE-RICH RECEPTOR-LIKE PROTEIN KINASE 3"/>
    <property type="match status" value="1"/>
</dbReference>
<dbReference type="GO" id="GO:0016301">
    <property type="term" value="F:kinase activity"/>
    <property type="evidence" value="ECO:0007669"/>
    <property type="project" value="UniProtKB-KW"/>
</dbReference>
<feature type="non-terminal residue" evidence="5">
    <location>
        <position position="146"/>
    </location>
</feature>
<evidence type="ECO:0000313" key="6">
    <source>
        <dbReference type="Proteomes" id="UP001055439"/>
    </source>
</evidence>
<evidence type="ECO:0000256" key="4">
    <source>
        <dbReference type="ARBA" id="ARBA00022840"/>
    </source>
</evidence>
<accession>A0A9E7JN73</accession>
<keyword evidence="5" id="KW-0675">Receptor</keyword>
<dbReference type="Gene3D" id="1.10.510.10">
    <property type="entry name" value="Transferase(Phosphotransferase) domain 1"/>
    <property type="match status" value="1"/>
</dbReference>